<evidence type="ECO:0000313" key="1">
    <source>
        <dbReference type="EMBL" id="JAH61266.1"/>
    </source>
</evidence>
<sequence length="51" mass="5960">MKCNIDLIPPPKDKEIRSTESISLLLHHWNIVFSYTTQGLFRGPVIMYPRC</sequence>
<name>A0A0E9U632_ANGAN</name>
<reference evidence="1" key="1">
    <citation type="submission" date="2014-11" db="EMBL/GenBank/DDBJ databases">
        <authorList>
            <person name="Amaro Gonzalez C."/>
        </authorList>
    </citation>
    <scope>NUCLEOTIDE SEQUENCE</scope>
</reference>
<accession>A0A0E9U632</accession>
<dbReference type="EMBL" id="GBXM01047311">
    <property type="protein sequence ID" value="JAH61266.1"/>
    <property type="molecule type" value="Transcribed_RNA"/>
</dbReference>
<proteinExistence type="predicted"/>
<organism evidence="1">
    <name type="scientific">Anguilla anguilla</name>
    <name type="common">European freshwater eel</name>
    <name type="synonym">Muraena anguilla</name>
    <dbReference type="NCBI Taxonomy" id="7936"/>
    <lineage>
        <taxon>Eukaryota</taxon>
        <taxon>Metazoa</taxon>
        <taxon>Chordata</taxon>
        <taxon>Craniata</taxon>
        <taxon>Vertebrata</taxon>
        <taxon>Euteleostomi</taxon>
        <taxon>Actinopterygii</taxon>
        <taxon>Neopterygii</taxon>
        <taxon>Teleostei</taxon>
        <taxon>Anguilliformes</taxon>
        <taxon>Anguillidae</taxon>
        <taxon>Anguilla</taxon>
    </lineage>
</organism>
<dbReference type="AlphaFoldDB" id="A0A0E9U632"/>
<protein>
    <submittedName>
        <fullName evidence="1">Uncharacterized protein</fullName>
    </submittedName>
</protein>
<reference evidence="1" key="2">
    <citation type="journal article" date="2015" name="Fish Shellfish Immunol.">
        <title>Early steps in the European eel (Anguilla anguilla)-Vibrio vulnificus interaction in the gills: Role of the RtxA13 toxin.</title>
        <authorList>
            <person name="Callol A."/>
            <person name="Pajuelo D."/>
            <person name="Ebbesson L."/>
            <person name="Teles M."/>
            <person name="MacKenzie S."/>
            <person name="Amaro C."/>
        </authorList>
    </citation>
    <scope>NUCLEOTIDE SEQUENCE</scope>
</reference>